<protein>
    <recommendedName>
        <fullName evidence="3">Roadblock/LAMTOR2 domain-containing protein</fullName>
    </recommendedName>
</protein>
<evidence type="ECO:0000313" key="1">
    <source>
        <dbReference type="EMBL" id="GAA3198974.1"/>
    </source>
</evidence>
<organism evidence="1 2">
    <name type="scientific">Actinocorallia longicatena</name>
    <dbReference type="NCBI Taxonomy" id="111803"/>
    <lineage>
        <taxon>Bacteria</taxon>
        <taxon>Bacillati</taxon>
        <taxon>Actinomycetota</taxon>
        <taxon>Actinomycetes</taxon>
        <taxon>Streptosporangiales</taxon>
        <taxon>Thermomonosporaceae</taxon>
        <taxon>Actinocorallia</taxon>
    </lineage>
</organism>
<evidence type="ECO:0008006" key="3">
    <source>
        <dbReference type="Google" id="ProtNLM"/>
    </source>
</evidence>
<comment type="caution">
    <text evidence="1">The sequence shown here is derived from an EMBL/GenBank/DDBJ whole genome shotgun (WGS) entry which is preliminary data.</text>
</comment>
<keyword evidence="2" id="KW-1185">Reference proteome</keyword>
<evidence type="ECO:0000313" key="2">
    <source>
        <dbReference type="Proteomes" id="UP001501237"/>
    </source>
</evidence>
<proteinExistence type="predicted"/>
<dbReference type="EMBL" id="BAAAUV010000002">
    <property type="protein sequence ID" value="GAA3198974.1"/>
    <property type="molecule type" value="Genomic_DNA"/>
</dbReference>
<accession>A0ABP6Q655</accession>
<dbReference type="SUPFAM" id="SSF103196">
    <property type="entry name" value="Roadblock/LC7 domain"/>
    <property type="match status" value="1"/>
</dbReference>
<dbReference type="RefSeq" id="WP_344822828.1">
    <property type="nucleotide sequence ID" value="NZ_BAAAUV010000002.1"/>
</dbReference>
<name>A0ABP6Q655_9ACTN</name>
<reference evidence="2" key="1">
    <citation type="journal article" date="2019" name="Int. J. Syst. Evol. Microbiol.">
        <title>The Global Catalogue of Microorganisms (GCM) 10K type strain sequencing project: providing services to taxonomists for standard genome sequencing and annotation.</title>
        <authorList>
            <consortium name="The Broad Institute Genomics Platform"/>
            <consortium name="The Broad Institute Genome Sequencing Center for Infectious Disease"/>
            <person name="Wu L."/>
            <person name="Ma J."/>
        </authorList>
    </citation>
    <scope>NUCLEOTIDE SEQUENCE [LARGE SCALE GENOMIC DNA]</scope>
    <source>
        <strain evidence="2">JCM 9377</strain>
    </source>
</reference>
<dbReference type="Proteomes" id="UP001501237">
    <property type="component" value="Unassembled WGS sequence"/>
</dbReference>
<gene>
    <name evidence="1" type="ORF">GCM10010468_11030</name>
</gene>
<sequence length="121" mass="12429">MSAIDDCLAEALTLPGVRLVTLLDYVGGLPIAARGEDPLSAEEDASGTADFVQRALATPALTASESGDSVEELIVVGAGGTHVILLGGEAMCLHTVLEPGTDLTTARARLRDVLHRLVAPV</sequence>
<dbReference type="Gene3D" id="3.30.450.30">
    <property type="entry name" value="Dynein light chain 2a, cytoplasmic"/>
    <property type="match status" value="1"/>
</dbReference>